<keyword evidence="2" id="KW-0238">DNA-binding</keyword>
<gene>
    <name evidence="5" type="ORF">LWF01_15790</name>
</gene>
<dbReference type="EMBL" id="CP090958">
    <property type="protein sequence ID" value="WGW11534.1"/>
    <property type="molecule type" value="Genomic_DNA"/>
</dbReference>
<reference evidence="5 6" key="1">
    <citation type="submission" date="2023-05" db="EMBL/GenBank/DDBJ databases">
        <title>Lithophilousrod everest ZFBP1038 complete genpme.</title>
        <authorList>
            <person name="Tian M."/>
        </authorList>
    </citation>
    <scope>NUCLEOTIDE SEQUENCE [LARGE SCALE GENOMIC DNA]</scope>
    <source>
        <strain evidence="5 6">ZFBP1038</strain>
    </source>
</reference>
<dbReference type="SMART" id="SM00895">
    <property type="entry name" value="FCD"/>
    <property type="match status" value="1"/>
</dbReference>
<evidence type="ECO:0000256" key="1">
    <source>
        <dbReference type="ARBA" id="ARBA00023015"/>
    </source>
</evidence>
<evidence type="ECO:0000259" key="4">
    <source>
        <dbReference type="PROSITE" id="PS50949"/>
    </source>
</evidence>
<dbReference type="SUPFAM" id="SSF46785">
    <property type="entry name" value="Winged helix' DNA-binding domain"/>
    <property type="match status" value="1"/>
</dbReference>
<proteinExistence type="predicted"/>
<dbReference type="Pfam" id="PF00392">
    <property type="entry name" value="GntR"/>
    <property type="match status" value="1"/>
</dbReference>
<dbReference type="SUPFAM" id="SSF48008">
    <property type="entry name" value="GntR ligand-binding domain-like"/>
    <property type="match status" value="1"/>
</dbReference>
<dbReference type="Proteomes" id="UP001209083">
    <property type="component" value="Chromosome"/>
</dbReference>
<dbReference type="InterPro" id="IPR008920">
    <property type="entry name" value="TF_FadR/GntR_C"/>
</dbReference>
<dbReference type="RefSeq" id="WP_349638324.1">
    <property type="nucleotide sequence ID" value="NZ_CP090958.1"/>
</dbReference>
<keyword evidence="3" id="KW-0804">Transcription</keyword>
<organism evidence="5 6">
    <name type="scientific">Saxibacter everestensis</name>
    <dbReference type="NCBI Taxonomy" id="2909229"/>
    <lineage>
        <taxon>Bacteria</taxon>
        <taxon>Bacillati</taxon>
        <taxon>Actinomycetota</taxon>
        <taxon>Actinomycetes</taxon>
        <taxon>Micrococcales</taxon>
        <taxon>Brevibacteriaceae</taxon>
        <taxon>Saxibacter</taxon>
    </lineage>
</organism>
<dbReference type="PANTHER" id="PTHR43537">
    <property type="entry name" value="TRANSCRIPTIONAL REGULATOR, GNTR FAMILY"/>
    <property type="match status" value="1"/>
</dbReference>
<dbReference type="InterPro" id="IPR036388">
    <property type="entry name" value="WH-like_DNA-bd_sf"/>
</dbReference>
<dbReference type="Pfam" id="PF07729">
    <property type="entry name" value="FCD"/>
    <property type="match status" value="1"/>
</dbReference>
<name>A0ABY8QT32_9MICO</name>
<keyword evidence="1" id="KW-0805">Transcription regulation</keyword>
<evidence type="ECO:0000313" key="6">
    <source>
        <dbReference type="Proteomes" id="UP001209083"/>
    </source>
</evidence>
<protein>
    <submittedName>
        <fullName evidence="5">GntR family transcriptional regulator</fullName>
    </submittedName>
</protein>
<evidence type="ECO:0000256" key="2">
    <source>
        <dbReference type="ARBA" id="ARBA00023125"/>
    </source>
</evidence>
<dbReference type="PANTHER" id="PTHR43537:SF24">
    <property type="entry name" value="GLUCONATE OPERON TRANSCRIPTIONAL REPRESSOR"/>
    <property type="match status" value="1"/>
</dbReference>
<dbReference type="PROSITE" id="PS50949">
    <property type="entry name" value="HTH_GNTR"/>
    <property type="match status" value="1"/>
</dbReference>
<sequence length="241" mass="27301">MNQIHDTASARFGGWTTSTTLPPGVRDPSVTAADHAYRYLKDLIVTLELPPRAIITESEVATATGVSRTPVREAFFRLHSEKLLDILPRRGAVVPEITLRNIREQAETRLVMEGHGVERICAERIMVTDELLRLVEEQRTVLNEDPNRIVDMIRIDKEFHWTIVKATGNTEFAQLYNTLHDRQVRIGIAMFGAVRRRPCDAIDEHAHIAEALAEFNVDEALERLKYHLIGSLTQISGIFTN</sequence>
<evidence type="ECO:0000313" key="5">
    <source>
        <dbReference type="EMBL" id="WGW11534.1"/>
    </source>
</evidence>
<dbReference type="SMART" id="SM00345">
    <property type="entry name" value="HTH_GNTR"/>
    <property type="match status" value="1"/>
</dbReference>
<evidence type="ECO:0000256" key="3">
    <source>
        <dbReference type="ARBA" id="ARBA00023163"/>
    </source>
</evidence>
<dbReference type="InterPro" id="IPR011711">
    <property type="entry name" value="GntR_C"/>
</dbReference>
<accession>A0ABY8QT32</accession>
<dbReference type="Gene3D" id="1.10.10.10">
    <property type="entry name" value="Winged helix-like DNA-binding domain superfamily/Winged helix DNA-binding domain"/>
    <property type="match status" value="1"/>
</dbReference>
<dbReference type="Gene3D" id="1.20.120.530">
    <property type="entry name" value="GntR ligand-binding domain-like"/>
    <property type="match status" value="1"/>
</dbReference>
<dbReference type="InterPro" id="IPR000524">
    <property type="entry name" value="Tscrpt_reg_HTH_GntR"/>
</dbReference>
<keyword evidence="6" id="KW-1185">Reference proteome</keyword>
<dbReference type="InterPro" id="IPR036390">
    <property type="entry name" value="WH_DNA-bd_sf"/>
</dbReference>
<feature type="domain" description="HTH gntR-type" evidence="4">
    <location>
        <begin position="30"/>
        <end position="97"/>
    </location>
</feature>